<feature type="binding site" evidence="1">
    <location>
        <position position="218"/>
    </location>
    <ligand>
        <name>substrate</name>
    </ligand>
</feature>
<evidence type="ECO:0000256" key="2">
    <source>
        <dbReference type="PIRSR" id="PIRSR600760-2"/>
    </source>
</evidence>
<dbReference type="EMBL" id="SRXW01000001">
    <property type="protein sequence ID" value="TGY90288.1"/>
    <property type="molecule type" value="Genomic_DNA"/>
</dbReference>
<feature type="binding site" evidence="1">
    <location>
        <position position="68"/>
    </location>
    <ligand>
        <name>Mg(2+)</name>
        <dbReference type="ChEBI" id="CHEBI:18420"/>
        <label>1</label>
    </ligand>
</feature>
<dbReference type="InterPro" id="IPR000760">
    <property type="entry name" value="Inositol_monophosphatase-like"/>
</dbReference>
<dbReference type="Proteomes" id="UP000308054">
    <property type="component" value="Unassembled WGS sequence"/>
</dbReference>
<feature type="binding site" evidence="1">
    <location>
        <position position="218"/>
    </location>
    <ligand>
        <name>Mg(2+)</name>
        <dbReference type="ChEBI" id="CHEBI:18420"/>
        <label>2</label>
    </ligand>
</feature>
<dbReference type="GO" id="GO:0050427">
    <property type="term" value="P:3'-phosphoadenosine 5'-phosphosulfate metabolic process"/>
    <property type="evidence" value="ECO:0007669"/>
    <property type="project" value="TreeGrafter"/>
</dbReference>
<dbReference type="SUPFAM" id="SSF56655">
    <property type="entry name" value="Carbohydrate phosphatase"/>
    <property type="match status" value="1"/>
</dbReference>
<dbReference type="HAMAP" id="MF_02095">
    <property type="entry name" value="CysQ"/>
    <property type="match status" value="1"/>
</dbReference>
<dbReference type="GO" id="GO:0008441">
    <property type="term" value="F:3'(2'),5'-bisphosphate nucleotidase activity"/>
    <property type="evidence" value="ECO:0007669"/>
    <property type="project" value="UniProtKB-UniRule"/>
</dbReference>
<keyword evidence="4" id="KW-1185">Reference proteome</keyword>
<dbReference type="GO" id="GO:0000287">
    <property type="term" value="F:magnesium ion binding"/>
    <property type="evidence" value="ECO:0007669"/>
    <property type="project" value="UniProtKB-UniRule"/>
</dbReference>
<protein>
    <recommendedName>
        <fullName evidence="1">3'(2'),5'-bisphosphate nucleotidase CysQ</fullName>
        <ecNumber evidence="1">3.1.3.7</ecNumber>
    </recommendedName>
    <alternativeName>
        <fullName evidence="1">3'(2'),5-bisphosphonucleoside 3'(2')-phosphohydrolase</fullName>
    </alternativeName>
    <alternativeName>
        <fullName evidence="1">3'-phosphoadenosine 5'-phosphate phosphatase</fullName>
        <shortName evidence="1">PAP phosphatase</shortName>
    </alternativeName>
</protein>
<organism evidence="3 4">
    <name type="scientific">Marinicauda algicola</name>
    <dbReference type="NCBI Taxonomy" id="2029849"/>
    <lineage>
        <taxon>Bacteria</taxon>
        <taxon>Pseudomonadati</taxon>
        <taxon>Pseudomonadota</taxon>
        <taxon>Alphaproteobacteria</taxon>
        <taxon>Maricaulales</taxon>
        <taxon>Maricaulaceae</taxon>
        <taxon>Marinicauda</taxon>
    </lineage>
</organism>
<feature type="binding site" evidence="1 2">
    <location>
        <position position="90"/>
    </location>
    <ligand>
        <name>Mg(2+)</name>
        <dbReference type="ChEBI" id="CHEBI:18420"/>
        <label>2</label>
    </ligand>
</feature>
<accession>A0A4S2H4E9</accession>
<dbReference type="PANTHER" id="PTHR43028">
    <property type="entry name" value="3'(2'),5'-BISPHOSPHATE NUCLEOTIDASE 1"/>
    <property type="match status" value="1"/>
</dbReference>
<comment type="catalytic activity">
    <reaction evidence="1">
        <text>adenosine 3',5'-bisphosphate + H2O = AMP + phosphate</text>
        <dbReference type="Rhea" id="RHEA:10040"/>
        <dbReference type="ChEBI" id="CHEBI:15377"/>
        <dbReference type="ChEBI" id="CHEBI:43474"/>
        <dbReference type="ChEBI" id="CHEBI:58343"/>
        <dbReference type="ChEBI" id="CHEBI:456215"/>
        <dbReference type="EC" id="3.1.3.7"/>
    </reaction>
</comment>
<dbReference type="NCBIfam" id="TIGR01331">
    <property type="entry name" value="bisphos_cysQ"/>
    <property type="match status" value="1"/>
</dbReference>
<keyword evidence="1 2" id="KW-0479">Metal-binding</keyword>
<dbReference type="AlphaFoldDB" id="A0A4S2H4E9"/>
<comment type="caution">
    <text evidence="3">The sequence shown here is derived from an EMBL/GenBank/DDBJ whole genome shotgun (WGS) entry which is preliminary data.</text>
</comment>
<feature type="binding site" evidence="1">
    <location>
        <position position="87"/>
    </location>
    <ligand>
        <name>Mg(2+)</name>
        <dbReference type="ChEBI" id="CHEBI:18420"/>
        <label>1</label>
    </ligand>
</feature>
<comment type="subcellular location">
    <subcellularLocation>
        <location evidence="1">Cell inner membrane</location>
        <topology evidence="1">Peripheral membrane protein</topology>
        <orientation evidence="1">Cytoplasmic side</orientation>
    </subcellularLocation>
</comment>
<name>A0A4S2H4E9_9PROT</name>
<feature type="binding site" evidence="2">
    <location>
        <position position="87"/>
    </location>
    <ligand>
        <name>Mg(2+)</name>
        <dbReference type="ChEBI" id="CHEBI:18420"/>
        <label>1</label>
        <note>catalytic</note>
    </ligand>
</feature>
<dbReference type="RefSeq" id="WP_135994786.1">
    <property type="nucleotide sequence ID" value="NZ_CP071057.1"/>
</dbReference>
<dbReference type="OrthoDB" id="9785695at2"/>
<keyword evidence="1" id="KW-0472">Membrane</keyword>
<comment type="similarity">
    <text evidence="1">Belongs to the inositol monophosphatase superfamily. CysQ family.</text>
</comment>
<dbReference type="Pfam" id="PF00459">
    <property type="entry name" value="Inositol_P"/>
    <property type="match status" value="1"/>
</dbReference>
<feature type="binding site" evidence="2">
    <location>
        <position position="68"/>
    </location>
    <ligand>
        <name>Mg(2+)</name>
        <dbReference type="ChEBI" id="CHEBI:18420"/>
        <label>1</label>
        <note>catalytic</note>
    </ligand>
</feature>
<feature type="binding site" evidence="1">
    <location>
        <position position="89"/>
    </location>
    <ligand>
        <name>Mg(2+)</name>
        <dbReference type="ChEBI" id="CHEBI:18420"/>
        <label>1</label>
    </ligand>
</feature>
<dbReference type="Gene3D" id="3.40.190.80">
    <property type="match status" value="1"/>
</dbReference>
<dbReference type="EC" id="3.1.3.7" evidence="1"/>
<dbReference type="PRINTS" id="PR00377">
    <property type="entry name" value="IMPHPHTASES"/>
</dbReference>
<dbReference type="Gene3D" id="3.30.540.10">
    <property type="entry name" value="Fructose-1,6-Bisphosphatase, subunit A, domain 1"/>
    <property type="match status" value="1"/>
</dbReference>
<feature type="binding site" evidence="1">
    <location>
        <begin position="89"/>
        <end position="92"/>
    </location>
    <ligand>
        <name>substrate</name>
    </ligand>
</feature>
<comment type="function">
    <text evidence="1">Converts adenosine-3',5'-bisphosphate (PAP) to AMP.</text>
</comment>
<dbReference type="InterPro" id="IPR050725">
    <property type="entry name" value="CysQ/Inositol_MonoPase"/>
</dbReference>
<dbReference type="PANTHER" id="PTHR43028:SF5">
    <property type="entry name" value="3'(2'),5'-BISPHOSPHATE NUCLEOTIDASE 1"/>
    <property type="match status" value="1"/>
</dbReference>
<sequence length="260" mass="27960">MRDTDHIARRFAAICARAGVPVMEVYARPFTVGQKADNSLVTEADERAETLILEALARDFPGVPVLAEESFAAGLRPLIDGDFLLVDPVDGTKEFISKNGEFTINIALVSGRRPVAGCVYAPALERIYLGDREAWAGGLKPGGQFDLRALSPISTRSPREGKKVAVMSRSHADDTTRAFAEAQGVTDTVSAGSSLKFCLLAEGKADIYPRFAPTREWDTGAGHAVLNAAGGRVTDPDGRDFLYGKVEADYLNGPFVAWAR</sequence>
<feature type="binding site" evidence="2">
    <location>
        <position position="218"/>
    </location>
    <ligand>
        <name>Mg(2+)</name>
        <dbReference type="ChEBI" id="CHEBI:18420"/>
        <label>1</label>
        <note>catalytic</note>
    </ligand>
</feature>
<gene>
    <name evidence="1 3" type="primary">cysQ</name>
    <name evidence="3" type="ORF">E5163_03960</name>
</gene>
<feature type="binding site" evidence="1">
    <location>
        <position position="87"/>
    </location>
    <ligand>
        <name>Mg(2+)</name>
        <dbReference type="ChEBI" id="CHEBI:18420"/>
        <label>2</label>
    </ligand>
</feature>
<comment type="cofactor">
    <cofactor evidence="1 2">
        <name>Mg(2+)</name>
        <dbReference type="ChEBI" id="CHEBI:18420"/>
    </cofactor>
</comment>
<dbReference type="GO" id="GO:0005886">
    <property type="term" value="C:plasma membrane"/>
    <property type="evidence" value="ECO:0007669"/>
    <property type="project" value="UniProtKB-SubCell"/>
</dbReference>
<reference evidence="3 4" key="1">
    <citation type="journal article" date="2017" name="Int. J. Syst. Evol. Microbiol.">
        <title>Marinicauda algicola sp. nov., isolated from a marine red alga Rhodosorus marinus.</title>
        <authorList>
            <person name="Jeong S.E."/>
            <person name="Jeon S.H."/>
            <person name="Chun B.H."/>
            <person name="Kim D.W."/>
            <person name="Jeon C.O."/>
        </authorList>
    </citation>
    <scope>NUCLEOTIDE SEQUENCE [LARGE SCALE GENOMIC DNA]</scope>
    <source>
        <strain evidence="3 4">JCM 31718</strain>
    </source>
</reference>
<evidence type="ECO:0000256" key="1">
    <source>
        <dbReference type="HAMAP-Rule" id="MF_02095"/>
    </source>
</evidence>
<proteinExistence type="inferred from homology"/>
<keyword evidence="1" id="KW-1003">Cell membrane</keyword>
<keyword evidence="1 2" id="KW-0460">Magnesium</keyword>
<dbReference type="CDD" id="cd01638">
    <property type="entry name" value="CysQ"/>
    <property type="match status" value="1"/>
</dbReference>
<dbReference type="GO" id="GO:0000103">
    <property type="term" value="P:sulfate assimilation"/>
    <property type="evidence" value="ECO:0007669"/>
    <property type="project" value="TreeGrafter"/>
</dbReference>
<keyword evidence="1" id="KW-0997">Cell inner membrane</keyword>
<evidence type="ECO:0000313" key="4">
    <source>
        <dbReference type="Proteomes" id="UP000308054"/>
    </source>
</evidence>
<keyword evidence="1 3" id="KW-0378">Hydrolase</keyword>
<feature type="binding site" evidence="1">
    <location>
        <position position="68"/>
    </location>
    <ligand>
        <name>substrate</name>
    </ligand>
</feature>
<dbReference type="InterPro" id="IPR006240">
    <property type="entry name" value="CysQ"/>
</dbReference>
<evidence type="ECO:0000313" key="3">
    <source>
        <dbReference type="EMBL" id="TGY90288.1"/>
    </source>
</evidence>